<proteinExistence type="predicted"/>
<dbReference type="Gene3D" id="1.25.10.10">
    <property type="entry name" value="Leucine-rich Repeat Variant"/>
    <property type="match status" value="1"/>
</dbReference>
<dbReference type="KEGG" id="mng:MNEG_14682"/>
<evidence type="ECO:0000313" key="2">
    <source>
        <dbReference type="EMBL" id="KIY93281.1"/>
    </source>
</evidence>
<dbReference type="GeneID" id="25732269"/>
<feature type="region of interest" description="Disordered" evidence="1">
    <location>
        <begin position="1"/>
        <end position="23"/>
    </location>
</feature>
<gene>
    <name evidence="2" type="ORF">MNEG_14682</name>
</gene>
<sequence length="84" mass="8909">MISVQADDNDPKATGRDGGQQSQYSLFKQHLRDFLVMTKSFGDTAAGTFEEEEAATAAARKQALAAIPGMVGPNEMPDDGMADS</sequence>
<organism evidence="2 3">
    <name type="scientific">Monoraphidium neglectum</name>
    <dbReference type="NCBI Taxonomy" id="145388"/>
    <lineage>
        <taxon>Eukaryota</taxon>
        <taxon>Viridiplantae</taxon>
        <taxon>Chlorophyta</taxon>
        <taxon>core chlorophytes</taxon>
        <taxon>Chlorophyceae</taxon>
        <taxon>CS clade</taxon>
        <taxon>Sphaeropleales</taxon>
        <taxon>Selenastraceae</taxon>
        <taxon>Monoraphidium</taxon>
    </lineage>
</organism>
<evidence type="ECO:0000313" key="3">
    <source>
        <dbReference type="Proteomes" id="UP000054498"/>
    </source>
</evidence>
<dbReference type="Proteomes" id="UP000054498">
    <property type="component" value="Unassembled WGS sequence"/>
</dbReference>
<dbReference type="InterPro" id="IPR011989">
    <property type="entry name" value="ARM-like"/>
</dbReference>
<dbReference type="EMBL" id="KK104899">
    <property type="protein sequence ID" value="KIY93281.1"/>
    <property type="molecule type" value="Genomic_DNA"/>
</dbReference>
<dbReference type="RefSeq" id="XP_013892301.1">
    <property type="nucleotide sequence ID" value="XM_014036847.1"/>
</dbReference>
<keyword evidence="3" id="KW-1185">Reference proteome</keyword>
<evidence type="ECO:0000256" key="1">
    <source>
        <dbReference type="SAM" id="MobiDB-lite"/>
    </source>
</evidence>
<protein>
    <submittedName>
        <fullName evidence="2">Uncharacterized protein</fullName>
    </submittedName>
</protein>
<dbReference type="AlphaFoldDB" id="A0A0D2LUK9"/>
<name>A0A0D2LUK9_9CHLO</name>
<accession>A0A0D2LUK9</accession>
<reference evidence="2 3" key="1">
    <citation type="journal article" date="2013" name="BMC Genomics">
        <title>Reconstruction of the lipid metabolism for the microalga Monoraphidium neglectum from its genome sequence reveals characteristics suitable for biofuel production.</title>
        <authorList>
            <person name="Bogen C."/>
            <person name="Al-Dilaimi A."/>
            <person name="Albersmeier A."/>
            <person name="Wichmann J."/>
            <person name="Grundmann M."/>
            <person name="Rupp O."/>
            <person name="Lauersen K.J."/>
            <person name="Blifernez-Klassen O."/>
            <person name="Kalinowski J."/>
            <person name="Goesmann A."/>
            <person name="Mussgnug J.H."/>
            <person name="Kruse O."/>
        </authorList>
    </citation>
    <scope>NUCLEOTIDE SEQUENCE [LARGE SCALE GENOMIC DNA]</scope>
    <source>
        <strain evidence="2 3">SAG 48.87</strain>
    </source>
</reference>